<accession>A0A9W9L713</accession>
<dbReference type="RefSeq" id="XP_056524159.1">
    <property type="nucleotide sequence ID" value="XM_056662046.1"/>
</dbReference>
<keyword evidence="3" id="KW-1185">Reference proteome</keyword>
<feature type="region of interest" description="Disordered" evidence="1">
    <location>
        <begin position="1"/>
        <end position="41"/>
    </location>
</feature>
<gene>
    <name evidence="2" type="ORF">N7515_001302</name>
</gene>
<reference evidence="2" key="2">
    <citation type="journal article" date="2023" name="IMA Fungus">
        <title>Comparative genomic study of the Penicillium genus elucidates a diverse pangenome and 15 lateral gene transfer events.</title>
        <authorList>
            <person name="Petersen C."/>
            <person name="Sorensen T."/>
            <person name="Nielsen M.R."/>
            <person name="Sondergaard T.E."/>
            <person name="Sorensen J.L."/>
            <person name="Fitzpatrick D.A."/>
            <person name="Frisvad J.C."/>
            <person name="Nielsen K.L."/>
        </authorList>
    </citation>
    <scope>NUCLEOTIDE SEQUENCE</scope>
    <source>
        <strain evidence="2">IBT 22155</strain>
    </source>
</reference>
<evidence type="ECO:0000313" key="2">
    <source>
        <dbReference type="EMBL" id="KAJ5142515.1"/>
    </source>
</evidence>
<organism evidence="2 3">
    <name type="scientific">Penicillium bovifimosum</name>
    <dbReference type="NCBI Taxonomy" id="126998"/>
    <lineage>
        <taxon>Eukaryota</taxon>
        <taxon>Fungi</taxon>
        <taxon>Dikarya</taxon>
        <taxon>Ascomycota</taxon>
        <taxon>Pezizomycotina</taxon>
        <taxon>Eurotiomycetes</taxon>
        <taxon>Eurotiomycetidae</taxon>
        <taxon>Eurotiales</taxon>
        <taxon>Aspergillaceae</taxon>
        <taxon>Penicillium</taxon>
    </lineage>
</organism>
<dbReference type="OrthoDB" id="4232626at2759"/>
<sequence length="440" mass="50552">MTYTPFNDEDDAYRPEVPDLWGRTPSYAPTPGYPDREWTPSVICPSPDPEDIIGECSLSLHQNPSDQQSFDSVVERADGSAWDEQSPDRMHYQIEWRVKLNNRVMVKDTKQDLTQPPRSYWEQIQEDACNILRRKIARGRRVRLDDTDMVLSVNSQRDIDKHFEGTSVDWTVVEKQLLAWAYLFRRGKKIRLQISINYIEDSGLRLSRTDKRGKSSVTTRMLADRDAQIDAEQVSGQHSVWRDVYRIMRCPGPPCRHEGQYCWQDPEGKTHHRLKTHHLKALVKYVEQGGVLETHADIPDSKAAENSTLGSMCPPINITVLPAGSSQQSIHPPANDAMSTGPDYTESIMVDGLLDVAVDEYTEWQKSRVSNETFRENINRARDVTLENCLDLMQVYEDQDPGFFVKHGVKLGAARRFVRDIGLWVKRRKEVTCNENIHLV</sequence>
<evidence type="ECO:0000256" key="1">
    <source>
        <dbReference type="SAM" id="MobiDB-lite"/>
    </source>
</evidence>
<evidence type="ECO:0000313" key="3">
    <source>
        <dbReference type="Proteomes" id="UP001149079"/>
    </source>
</evidence>
<dbReference type="Proteomes" id="UP001149079">
    <property type="component" value="Unassembled WGS sequence"/>
</dbReference>
<dbReference type="GeneID" id="81401216"/>
<dbReference type="EMBL" id="JAPQKL010000002">
    <property type="protein sequence ID" value="KAJ5142515.1"/>
    <property type="molecule type" value="Genomic_DNA"/>
</dbReference>
<comment type="caution">
    <text evidence="2">The sequence shown here is derived from an EMBL/GenBank/DDBJ whole genome shotgun (WGS) entry which is preliminary data.</text>
</comment>
<dbReference type="AlphaFoldDB" id="A0A9W9L713"/>
<protein>
    <submittedName>
        <fullName evidence="2">Uncharacterized protein</fullName>
    </submittedName>
</protein>
<proteinExistence type="predicted"/>
<name>A0A9W9L713_9EURO</name>
<reference evidence="2" key="1">
    <citation type="submission" date="2022-11" db="EMBL/GenBank/DDBJ databases">
        <authorList>
            <person name="Petersen C."/>
        </authorList>
    </citation>
    <scope>NUCLEOTIDE SEQUENCE</scope>
    <source>
        <strain evidence="2">IBT 22155</strain>
    </source>
</reference>